<dbReference type="EMBL" id="WVUD01000010">
    <property type="protein sequence ID" value="MYL83101.1"/>
    <property type="molecule type" value="Genomic_DNA"/>
</dbReference>
<gene>
    <name evidence="1" type="ORF">GTA51_08120</name>
</gene>
<accession>A0A7C9IKM5</accession>
<dbReference type="AlphaFoldDB" id="A0A7C9IKM5"/>
<evidence type="ECO:0000313" key="1">
    <source>
        <dbReference type="EMBL" id="MYL83101.1"/>
    </source>
</evidence>
<protein>
    <submittedName>
        <fullName evidence="1">Uncharacterized protein</fullName>
    </submittedName>
</protein>
<sequence>MVNCHETPNWSQSEQRELLDAGRAVLLSLGEGRLAREYCRQAAATSSREELTELLLTCLASRRSPSSRRPR</sequence>
<keyword evidence="2" id="KW-1185">Reference proteome</keyword>
<comment type="caution">
    <text evidence="1">The sequence shown here is derived from an EMBL/GenBank/DDBJ whole genome shotgun (WGS) entry which is preliminary data.</text>
</comment>
<reference evidence="1 2" key="1">
    <citation type="submission" date="2020-01" db="EMBL/GenBank/DDBJ databases">
        <title>Genome sequence of Desulfovibrio aerotolerans DSM 16695(T).</title>
        <authorList>
            <person name="Karnachuk O."/>
            <person name="Avakyan M."/>
            <person name="Mardanov A."/>
            <person name="Kadnikov V."/>
            <person name="Ravin N."/>
        </authorList>
    </citation>
    <scope>NUCLEOTIDE SEQUENCE [LARGE SCALE GENOMIC DNA]</scope>
    <source>
        <strain evidence="1 2">DSM 16695</strain>
    </source>
</reference>
<name>A0A7C9IKM5_9BACT</name>
<evidence type="ECO:0000313" key="2">
    <source>
        <dbReference type="Proteomes" id="UP000482487"/>
    </source>
</evidence>
<dbReference type="Proteomes" id="UP000482487">
    <property type="component" value="Unassembled WGS sequence"/>
</dbReference>
<proteinExistence type="predicted"/>
<organism evidence="1 2">
    <name type="scientific">Solidesulfovibrio aerotolerans</name>
    <dbReference type="NCBI Taxonomy" id="295255"/>
    <lineage>
        <taxon>Bacteria</taxon>
        <taxon>Pseudomonadati</taxon>
        <taxon>Thermodesulfobacteriota</taxon>
        <taxon>Desulfovibrionia</taxon>
        <taxon>Desulfovibrionales</taxon>
        <taxon>Desulfovibrionaceae</taxon>
        <taxon>Solidesulfovibrio</taxon>
    </lineage>
</organism>
<dbReference type="OrthoDB" id="5461100at2"/>